<evidence type="ECO:0000313" key="2">
    <source>
        <dbReference type="EMBL" id="CAD72210.1"/>
    </source>
</evidence>
<feature type="compositionally biased region" description="Polar residues" evidence="1">
    <location>
        <begin position="78"/>
        <end position="91"/>
    </location>
</feature>
<keyword evidence="3" id="KW-1185">Reference proteome</keyword>
<evidence type="ECO:0000313" key="3">
    <source>
        <dbReference type="Proteomes" id="UP000001025"/>
    </source>
</evidence>
<dbReference type="EMBL" id="BX294135">
    <property type="protein sequence ID" value="CAD72210.1"/>
    <property type="molecule type" value="Genomic_DNA"/>
</dbReference>
<sequence>MIPPTRSRFYERDTMNRNLTNDSQPKRARPLIAAIVMLAGGATLASPETLWAQQSLPFRPIGSPSAVDQTETARRQRANQNTVIQSTVITPTSYRSNNSSTNQSRTYDPNVRQVAMQSNGFSLPGDMGGPQTFTPPADSAPVPTQPSFAAPPLNNPPPSAALPNQGAAQPNGNVVVPGTVAPGNVAPGNSLRNDSFSQGRSLPQPSPVPNDVLGGNPTFVPNTIGPPPTDYAPVPPPQLSNGGFATMSNCALITAPSEYSAMSPYSGYGYGQGCAAPAGVTPVNYIAPPAQIAAPAVIPASVYPGVATVPPVASTTLPAGPAGALIDFGQGTNPVQVGPGLWGQPVAYVPGQGFRNWLRYFSF</sequence>
<organism evidence="2 3">
    <name type="scientific">Rhodopirellula baltica (strain DSM 10527 / NCIMB 13988 / SH1)</name>
    <dbReference type="NCBI Taxonomy" id="243090"/>
    <lineage>
        <taxon>Bacteria</taxon>
        <taxon>Pseudomonadati</taxon>
        <taxon>Planctomycetota</taxon>
        <taxon>Planctomycetia</taxon>
        <taxon>Pirellulales</taxon>
        <taxon>Pirellulaceae</taxon>
        <taxon>Rhodopirellula</taxon>
    </lineage>
</organism>
<name>Q7UX02_RHOBA</name>
<dbReference type="OrthoDB" id="291574at2"/>
<evidence type="ECO:0000256" key="1">
    <source>
        <dbReference type="SAM" id="MobiDB-lite"/>
    </source>
</evidence>
<proteinExistence type="predicted"/>
<feature type="region of interest" description="Disordered" evidence="1">
    <location>
        <begin position="1"/>
        <end position="24"/>
    </location>
</feature>
<dbReference type="PATRIC" id="fig|243090.15.peg.774"/>
<protein>
    <submittedName>
        <fullName evidence="2">Uncharacterized protein</fullName>
    </submittedName>
</protein>
<dbReference type="Proteomes" id="UP000001025">
    <property type="component" value="Chromosome"/>
</dbReference>
<feature type="region of interest" description="Disordered" evidence="1">
    <location>
        <begin position="62"/>
        <end position="171"/>
    </location>
</feature>
<dbReference type="InParanoid" id="Q7UX02"/>
<dbReference type="AlphaFoldDB" id="Q7UX02"/>
<dbReference type="HOGENOM" id="CLU_762628_0_0_0"/>
<dbReference type="STRING" id="243090.RB1650"/>
<feature type="region of interest" description="Disordered" evidence="1">
    <location>
        <begin position="183"/>
        <end position="205"/>
    </location>
</feature>
<gene>
    <name evidence="2" type="ordered locus">RB1650</name>
</gene>
<dbReference type="EnsemblBacteria" id="CAD72210">
    <property type="protein sequence ID" value="CAD72210"/>
    <property type="gene ID" value="RB1650"/>
</dbReference>
<reference evidence="2 3" key="1">
    <citation type="journal article" date="2003" name="Proc. Natl. Acad. Sci. U.S.A.">
        <title>Complete genome sequence of the marine planctomycete Pirellula sp. strain 1.</title>
        <authorList>
            <person name="Gloeckner F.O."/>
            <person name="Kube M."/>
            <person name="Bauer M."/>
            <person name="Teeling H."/>
            <person name="Lombardot T."/>
            <person name="Ludwig W."/>
            <person name="Gade D."/>
            <person name="Beck A."/>
            <person name="Borzym K."/>
            <person name="Heitmann K."/>
            <person name="Rabus R."/>
            <person name="Schlesner H."/>
            <person name="Amann R."/>
            <person name="Reinhardt R."/>
        </authorList>
    </citation>
    <scope>NUCLEOTIDE SEQUENCE [LARGE SCALE GENOMIC DNA]</scope>
    <source>
        <strain evidence="3">DSM 10527 / NCIMB 13988 / SH1</strain>
    </source>
</reference>
<feature type="compositionally biased region" description="Low complexity" evidence="1">
    <location>
        <begin position="92"/>
        <end position="107"/>
    </location>
</feature>
<dbReference type="KEGG" id="rba:RB1650"/>
<feature type="compositionally biased region" description="Polar residues" evidence="1">
    <location>
        <begin position="190"/>
        <end position="203"/>
    </location>
</feature>
<accession>Q7UX02</accession>